<dbReference type="Pfam" id="PF13302">
    <property type="entry name" value="Acetyltransf_3"/>
    <property type="match status" value="1"/>
</dbReference>
<dbReference type="PROSITE" id="PS51186">
    <property type="entry name" value="GNAT"/>
    <property type="match status" value="1"/>
</dbReference>
<name>A0A1H8QGM8_9PSEU</name>
<gene>
    <name evidence="2" type="ORF">SAMN04489732_101344</name>
</gene>
<dbReference type="STRING" id="394193.SAMN04489732_101344"/>
<dbReference type="InterPro" id="IPR016181">
    <property type="entry name" value="Acyl_CoA_acyltransferase"/>
</dbReference>
<accession>A0A1H8QGM8</accession>
<dbReference type="PANTHER" id="PTHR43792:SF1">
    <property type="entry name" value="N-ACETYLTRANSFERASE DOMAIN-CONTAINING PROTEIN"/>
    <property type="match status" value="1"/>
</dbReference>
<dbReference type="PANTHER" id="PTHR43792">
    <property type="entry name" value="GNAT FAMILY, PUTATIVE (AFU_ORTHOLOGUE AFUA_3G00765)-RELATED-RELATED"/>
    <property type="match status" value="1"/>
</dbReference>
<dbReference type="SUPFAM" id="SSF55729">
    <property type="entry name" value="Acyl-CoA N-acyltransferases (Nat)"/>
    <property type="match status" value="1"/>
</dbReference>
<dbReference type="InterPro" id="IPR051531">
    <property type="entry name" value="N-acetyltransferase"/>
</dbReference>
<keyword evidence="2" id="KW-0808">Transferase</keyword>
<dbReference type="EMBL" id="FOEF01000001">
    <property type="protein sequence ID" value="SEO53151.1"/>
    <property type="molecule type" value="Genomic_DNA"/>
</dbReference>
<evidence type="ECO:0000313" key="3">
    <source>
        <dbReference type="Proteomes" id="UP000198582"/>
    </source>
</evidence>
<sequence>MLTEIKTERLLLRPFTEADRQEMVAIETDPRTNRFRVNPPDEPAAHRMFDAWLAHWTEHGYGYLAVRDHQDPALLGMSGVRLRDFQGEKVLNLGYRFHPSAWGKGYAVEAASASVHWAERELAQAPVLISVNVINKPSLRVVERLGFTNYEEVTDEDGAVVRNFRR</sequence>
<proteinExistence type="predicted"/>
<evidence type="ECO:0000259" key="1">
    <source>
        <dbReference type="PROSITE" id="PS51186"/>
    </source>
</evidence>
<organism evidence="2 3">
    <name type="scientific">Amycolatopsis saalfeldensis</name>
    <dbReference type="NCBI Taxonomy" id="394193"/>
    <lineage>
        <taxon>Bacteria</taxon>
        <taxon>Bacillati</taxon>
        <taxon>Actinomycetota</taxon>
        <taxon>Actinomycetes</taxon>
        <taxon>Pseudonocardiales</taxon>
        <taxon>Pseudonocardiaceae</taxon>
        <taxon>Amycolatopsis</taxon>
    </lineage>
</organism>
<protein>
    <submittedName>
        <fullName evidence="2">Protein N-acetyltransferase, RimJ/RimL family</fullName>
    </submittedName>
</protein>
<evidence type="ECO:0000313" key="2">
    <source>
        <dbReference type="EMBL" id="SEO53151.1"/>
    </source>
</evidence>
<dbReference type="InterPro" id="IPR000182">
    <property type="entry name" value="GNAT_dom"/>
</dbReference>
<reference evidence="2 3" key="1">
    <citation type="submission" date="2016-10" db="EMBL/GenBank/DDBJ databases">
        <authorList>
            <person name="de Groot N.N."/>
        </authorList>
    </citation>
    <scope>NUCLEOTIDE SEQUENCE [LARGE SCALE GENOMIC DNA]</scope>
    <source>
        <strain evidence="2 3">DSM 44993</strain>
    </source>
</reference>
<dbReference type="AlphaFoldDB" id="A0A1H8QGM8"/>
<keyword evidence="3" id="KW-1185">Reference proteome</keyword>
<dbReference type="GO" id="GO:0016747">
    <property type="term" value="F:acyltransferase activity, transferring groups other than amino-acyl groups"/>
    <property type="evidence" value="ECO:0007669"/>
    <property type="project" value="InterPro"/>
</dbReference>
<dbReference type="Gene3D" id="3.40.630.30">
    <property type="match status" value="1"/>
</dbReference>
<dbReference type="Proteomes" id="UP000198582">
    <property type="component" value="Unassembled WGS sequence"/>
</dbReference>
<feature type="domain" description="N-acetyltransferase" evidence="1">
    <location>
        <begin position="10"/>
        <end position="166"/>
    </location>
</feature>